<dbReference type="RefSeq" id="WP_025294693.1">
    <property type="nucleotide sequence ID" value="NZ_CP006644.1"/>
</dbReference>
<reference evidence="8 9" key="1">
    <citation type="submission" date="2013-07" db="EMBL/GenBank/DDBJ databases">
        <title>Completed genome of Sphingomonas sanxanigenens NX02.</title>
        <authorList>
            <person name="Ma T."/>
            <person name="Huang H."/>
            <person name="Wu M."/>
            <person name="Li X."/>
            <person name="Li G."/>
        </authorList>
    </citation>
    <scope>NUCLEOTIDE SEQUENCE [LARGE SCALE GENOMIC DNA]</scope>
    <source>
        <strain evidence="8 9">NX02</strain>
    </source>
</reference>
<keyword evidence="2" id="KW-1003">Cell membrane</keyword>
<dbReference type="Proteomes" id="UP000018851">
    <property type="component" value="Chromosome"/>
</dbReference>
<dbReference type="KEGG" id="ssan:NX02_24915"/>
<dbReference type="eggNOG" id="COG0477">
    <property type="taxonomic scope" value="Bacteria"/>
</dbReference>
<evidence type="ECO:0000256" key="4">
    <source>
        <dbReference type="ARBA" id="ARBA00022989"/>
    </source>
</evidence>
<feature type="transmembrane region" description="Helical" evidence="6">
    <location>
        <begin position="45"/>
        <end position="65"/>
    </location>
</feature>
<dbReference type="InterPro" id="IPR011701">
    <property type="entry name" value="MFS"/>
</dbReference>
<keyword evidence="5 6" id="KW-0472">Membrane</keyword>
<evidence type="ECO:0000259" key="7">
    <source>
        <dbReference type="PROSITE" id="PS50850"/>
    </source>
</evidence>
<dbReference type="HOGENOM" id="CLU_001265_47_5_5"/>
<evidence type="ECO:0000313" key="9">
    <source>
        <dbReference type="Proteomes" id="UP000018851"/>
    </source>
</evidence>
<dbReference type="PANTHER" id="PTHR43124">
    <property type="entry name" value="PURINE EFFLUX PUMP PBUE"/>
    <property type="match status" value="1"/>
</dbReference>
<feature type="transmembrane region" description="Helical" evidence="6">
    <location>
        <begin position="102"/>
        <end position="123"/>
    </location>
</feature>
<evidence type="ECO:0000313" key="8">
    <source>
        <dbReference type="EMBL" id="AHE56590.1"/>
    </source>
</evidence>
<dbReference type="EMBL" id="CP006644">
    <property type="protein sequence ID" value="AHE56590.1"/>
    <property type="molecule type" value="Genomic_DNA"/>
</dbReference>
<dbReference type="InterPro" id="IPR036259">
    <property type="entry name" value="MFS_trans_sf"/>
</dbReference>
<organism evidence="8 9">
    <name type="scientific">Sphingomonas sanxanigenens DSM 19645 = NX02</name>
    <dbReference type="NCBI Taxonomy" id="1123269"/>
    <lineage>
        <taxon>Bacteria</taxon>
        <taxon>Pseudomonadati</taxon>
        <taxon>Pseudomonadota</taxon>
        <taxon>Alphaproteobacteria</taxon>
        <taxon>Sphingomonadales</taxon>
        <taxon>Sphingomonadaceae</taxon>
        <taxon>Sphingomonas</taxon>
    </lineage>
</organism>
<dbReference type="GO" id="GO:0022857">
    <property type="term" value="F:transmembrane transporter activity"/>
    <property type="evidence" value="ECO:0007669"/>
    <property type="project" value="InterPro"/>
</dbReference>
<dbReference type="Gene3D" id="1.20.1720.10">
    <property type="entry name" value="Multidrug resistance protein D"/>
    <property type="match status" value="1"/>
</dbReference>
<dbReference type="PROSITE" id="PS50850">
    <property type="entry name" value="MFS"/>
    <property type="match status" value="1"/>
</dbReference>
<keyword evidence="3 6" id="KW-0812">Transmembrane</keyword>
<feature type="transmembrane region" description="Helical" evidence="6">
    <location>
        <begin position="163"/>
        <end position="182"/>
    </location>
</feature>
<dbReference type="GO" id="GO:0005886">
    <property type="term" value="C:plasma membrane"/>
    <property type="evidence" value="ECO:0007669"/>
    <property type="project" value="UniProtKB-SubCell"/>
</dbReference>
<dbReference type="PRINTS" id="PR01036">
    <property type="entry name" value="TCRTETB"/>
</dbReference>
<dbReference type="OrthoDB" id="7494101at2"/>
<evidence type="ECO:0000256" key="6">
    <source>
        <dbReference type="SAM" id="Phobius"/>
    </source>
</evidence>
<keyword evidence="4 6" id="KW-1133">Transmembrane helix</keyword>
<accession>W0ALN4</accession>
<evidence type="ECO:0000256" key="5">
    <source>
        <dbReference type="ARBA" id="ARBA00023136"/>
    </source>
</evidence>
<feature type="transmembrane region" description="Helical" evidence="6">
    <location>
        <begin position="339"/>
        <end position="362"/>
    </location>
</feature>
<protein>
    <recommendedName>
        <fullName evidence="7">Major facilitator superfamily (MFS) profile domain-containing protein</fullName>
    </recommendedName>
</protein>
<proteinExistence type="predicted"/>
<comment type="subcellular location">
    <subcellularLocation>
        <location evidence="1">Cell membrane</location>
        <topology evidence="1">Multi-pass membrane protein</topology>
    </subcellularLocation>
</comment>
<dbReference type="PANTHER" id="PTHR43124:SF3">
    <property type="entry name" value="CHLORAMPHENICOL EFFLUX PUMP RV0191"/>
    <property type="match status" value="1"/>
</dbReference>
<evidence type="ECO:0000256" key="3">
    <source>
        <dbReference type="ARBA" id="ARBA00022692"/>
    </source>
</evidence>
<feature type="transmembrane region" description="Helical" evidence="6">
    <location>
        <begin position="246"/>
        <end position="265"/>
    </location>
</feature>
<feature type="domain" description="Major facilitator superfamily (MFS) profile" evidence="7">
    <location>
        <begin position="11"/>
        <end position="394"/>
    </location>
</feature>
<feature type="transmembrane region" description="Helical" evidence="6">
    <location>
        <begin position="12"/>
        <end position="33"/>
    </location>
</feature>
<dbReference type="InterPro" id="IPR020846">
    <property type="entry name" value="MFS_dom"/>
</dbReference>
<evidence type="ECO:0000256" key="1">
    <source>
        <dbReference type="ARBA" id="ARBA00004651"/>
    </source>
</evidence>
<sequence>MAIALPRHAGSVLLIVSATVLGLAGTDLVLPAVPGLPAVLGGDAAGAQLVLAGYTSGTACGLMLFGELGARFDQRRLLAGSLLAFALVSLLCRWVDAIEALIALRVLQGATGAAAAVFAPGLLRRLFDDGGAVRALGLLGSVEAMAPALAPVAGLWLLRLGGWQASFDLLALLGLLLAAIVWRLRRHLPLPPPVARGSGGYHRLAVDRVFLRYALSHACTLGGLLIFVFGAPTVFVTALGGSITDFIIMQIGGVAGFAIVSNLAGHIAQRFGAERTIMAGTALSAAGTAAMLAYALAGGATPLAVAAIFLSVNVGLGLRGPPGFHRAIVAARGDDARGAALAVVAILLTTSLGTAAVAPFITEGLVPLALGAFLVAGSGVLLLAVLPPLADRPD</sequence>
<dbReference type="SUPFAM" id="SSF103473">
    <property type="entry name" value="MFS general substrate transporter"/>
    <property type="match status" value="1"/>
</dbReference>
<dbReference type="InterPro" id="IPR050189">
    <property type="entry name" value="MFS_Efflux_Transporters"/>
</dbReference>
<dbReference type="PATRIC" id="fig|1123269.5.peg.4884"/>
<dbReference type="AlphaFoldDB" id="W0ALN4"/>
<feature type="transmembrane region" description="Helical" evidence="6">
    <location>
        <begin position="368"/>
        <end position="390"/>
    </location>
</feature>
<keyword evidence="9" id="KW-1185">Reference proteome</keyword>
<evidence type="ECO:0000256" key="2">
    <source>
        <dbReference type="ARBA" id="ARBA00022475"/>
    </source>
</evidence>
<name>W0ALN4_9SPHN</name>
<dbReference type="Pfam" id="PF07690">
    <property type="entry name" value="MFS_1"/>
    <property type="match status" value="1"/>
</dbReference>
<gene>
    <name evidence="8" type="ORF">NX02_24915</name>
</gene>
<feature type="transmembrane region" description="Helical" evidence="6">
    <location>
        <begin position="218"/>
        <end position="240"/>
    </location>
</feature>
<feature type="transmembrane region" description="Helical" evidence="6">
    <location>
        <begin position="77"/>
        <end position="96"/>
    </location>
</feature>
<feature type="transmembrane region" description="Helical" evidence="6">
    <location>
        <begin position="135"/>
        <end position="157"/>
    </location>
</feature>